<evidence type="ECO:0000313" key="3">
    <source>
        <dbReference type="Proteomes" id="UP000510897"/>
    </source>
</evidence>
<dbReference type="Proteomes" id="UP000510897">
    <property type="component" value="Segment"/>
</dbReference>
<protein>
    <submittedName>
        <fullName evidence="2">Uncharacterized protein</fullName>
    </submittedName>
</protein>
<name>A0A7D5JGZ6_9CAUD</name>
<evidence type="ECO:0000256" key="1">
    <source>
        <dbReference type="SAM" id="Coils"/>
    </source>
</evidence>
<dbReference type="EMBL" id="MT586120">
    <property type="protein sequence ID" value="QLF86129.1"/>
    <property type="molecule type" value="Genomic_DNA"/>
</dbReference>
<organism evidence="2 3">
    <name type="scientific">Synechococcus phage S-CAM7</name>
    <dbReference type="NCBI Taxonomy" id="1883368"/>
    <lineage>
        <taxon>Viruses</taxon>
        <taxon>Duplodnaviria</taxon>
        <taxon>Heunggongvirae</taxon>
        <taxon>Uroviricota</taxon>
        <taxon>Caudoviricetes</taxon>
        <taxon>Pantevenvirales</taxon>
        <taxon>Kyanoviridae</taxon>
        <taxon>Mazuvirus</taxon>
        <taxon>Mazuvirus scam7</taxon>
    </lineage>
</organism>
<accession>A0A7D5JGZ6</accession>
<feature type="coiled-coil region" evidence="1">
    <location>
        <begin position="13"/>
        <end position="40"/>
    </location>
</feature>
<reference evidence="2 3" key="2">
    <citation type="submission" date="2020-07" db="EMBL/GenBank/DDBJ databases">
        <title>Signatures of coevolution in a cyanophage population.</title>
        <authorList>
            <person name="Abebe J."/>
        </authorList>
    </citation>
    <scope>NUCLEOTIDE SEQUENCE [LARGE SCALE GENOMIC DNA]</scope>
    <source>
        <strain evidence="2">0809CC03</strain>
    </source>
</reference>
<evidence type="ECO:0000313" key="2">
    <source>
        <dbReference type="EMBL" id="QLF86129.1"/>
    </source>
</evidence>
<gene>
    <name evidence="2" type="ORF">CC030809_00073</name>
</gene>
<sequence length="45" mass="5305">MTNKLYEQHDDESIEALNTIDTLKRRIIELEAEIVTLKARMRDMG</sequence>
<proteinExistence type="predicted"/>
<reference evidence="2 3" key="1">
    <citation type="submission" date="2020-06" db="EMBL/GenBank/DDBJ databases">
        <authorList>
            <person name="Puxty R.J."/>
            <person name="Weihe C."/>
            <person name="Marston M.F."/>
            <person name="Martiny J.B.H."/>
        </authorList>
    </citation>
    <scope>NUCLEOTIDE SEQUENCE [LARGE SCALE GENOMIC DNA]</scope>
    <source>
        <strain evidence="2">0809CC03</strain>
    </source>
</reference>
<keyword evidence="1" id="KW-0175">Coiled coil</keyword>